<dbReference type="InterPro" id="IPR029058">
    <property type="entry name" value="AB_hydrolase_fold"/>
</dbReference>
<dbReference type="InterPro" id="IPR050228">
    <property type="entry name" value="Carboxylesterase_BioH"/>
</dbReference>
<evidence type="ECO:0000313" key="2">
    <source>
        <dbReference type="EMBL" id="GEB48918.1"/>
    </source>
</evidence>
<proteinExistence type="predicted"/>
<protein>
    <submittedName>
        <fullName evidence="2">Alpha/beta hydrolase</fullName>
    </submittedName>
</protein>
<sequence>MTRTATLGEAHHVRLRQGPLRYHERGRGRPVVFVHGLFVNGDLWRHVVPPLADAGLRCITPDWPFGSHEEPLAPQADLGPLGVARLISDFLDELDLHDVVLVANDTGGAFSQIAAVRHPERLGALVLTPSDSLHRFFPPMFRYLQAFSGLPGFPYLIAQSLRLTPAHRLPFVLGLLSKRRLPAAATRSYLTPMRRSPGVRRDLGKLLKGVDNRHTLAAAERFSEVDVPVLLPWASEDRLFPIGLGEELARRFPRARLEPIEDSYTFVPEDRPERLVELLKEFLVEERG</sequence>
<reference evidence="2 3" key="1">
    <citation type="submission" date="2019-06" db="EMBL/GenBank/DDBJ databases">
        <title>Whole genome shotgun sequence of Streptomyces cacaoi subsp. cacaoi NBRC 12748.</title>
        <authorList>
            <person name="Hosoyama A."/>
            <person name="Uohara A."/>
            <person name="Ohji S."/>
            <person name="Ichikawa N."/>
        </authorList>
    </citation>
    <scope>NUCLEOTIDE SEQUENCE [LARGE SCALE GENOMIC DNA]</scope>
    <source>
        <strain evidence="2 3">NBRC 12748</strain>
    </source>
</reference>
<dbReference type="RefSeq" id="WP_030874521.1">
    <property type="nucleotide sequence ID" value="NZ_BJMM01000004.1"/>
</dbReference>
<name>A0A4Y3QWW2_STRCI</name>
<dbReference type="Gene3D" id="3.40.50.1820">
    <property type="entry name" value="alpha/beta hydrolase"/>
    <property type="match status" value="1"/>
</dbReference>
<keyword evidence="2" id="KW-0378">Hydrolase</keyword>
<dbReference type="GO" id="GO:0016787">
    <property type="term" value="F:hydrolase activity"/>
    <property type="evidence" value="ECO:0007669"/>
    <property type="project" value="UniProtKB-KW"/>
</dbReference>
<dbReference type="Pfam" id="PF00561">
    <property type="entry name" value="Abhydrolase_1"/>
    <property type="match status" value="1"/>
</dbReference>
<feature type="domain" description="AB hydrolase-1" evidence="1">
    <location>
        <begin position="30"/>
        <end position="271"/>
    </location>
</feature>
<comment type="caution">
    <text evidence="2">The sequence shown here is derived from an EMBL/GenBank/DDBJ whole genome shotgun (WGS) entry which is preliminary data.</text>
</comment>
<dbReference type="SUPFAM" id="SSF53474">
    <property type="entry name" value="alpha/beta-Hydrolases"/>
    <property type="match status" value="1"/>
</dbReference>
<accession>A0A4Y3QWW2</accession>
<dbReference type="Proteomes" id="UP000319210">
    <property type="component" value="Unassembled WGS sequence"/>
</dbReference>
<dbReference type="PANTHER" id="PTHR43194:SF2">
    <property type="entry name" value="PEROXISOMAL MEMBRANE PROTEIN LPX1"/>
    <property type="match status" value="1"/>
</dbReference>
<evidence type="ECO:0000313" key="3">
    <source>
        <dbReference type="Proteomes" id="UP000319210"/>
    </source>
</evidence>
<organism evidence="2 3">
    <name type="scientific">Streptomyces cacaoi</name>
    <dbReference type="NCBI Taxonomy" id="1898"/>
    <lineage>
        <taxon>Bacteria</taxon>
        <taxon>Bacillati</taxon>
        <taxon>Actinomycetota</taxon>
        <taxon>Actinomycetes</taxon>
        <taxon>Kitasatosporales</taxon>
        <taxon>Streptomycetaceae</taxon>
        <taxon>Streptomyces</taxon>
    </lineage>
</organism>
<keyword evidence="3" id="KW-1185">Reference proteome</keyword>
<evidence type="ECO:0000259" key="1">
    <source>
        <dbReference type="Pfam" id="PF00561"/>
    </source>
</evidence>
<gene>
    <name evidence="2" type="ORF">SCA03_14690</name>
</gene>
<dbReference type="OrthoDB" id="3400345at2"/>
<dbReference type="InterPro" id="IPR000073">
    <property type="entry name" value="AB_hydrolase_1"/>
</dbReference>
<dbReference type="EMBL" id="BJMM01000004">
    <property type="protein sequence ID" value="GEB48918.1"/>
    <property type="molecule type" value="Genomic_DNA"/>
</dbReference>
<dbReference type="PANTHER" id="PTHR43194">
    <property type="entry name" value="HYDROLASE ALPHA/BETA FOLD FAMILY"/>
    <property type="match status" value="1"/>
</dbReference>
<dbReference type="PRINTS" id="PR00111">
    <property type="entry name" value="ABHYDROLASE"/>
</dbReference>
<dbReference type="AlphaFoldDB" id="A0A4Y3QWW2"/>